<evidence type="ECO:0000256" key="1">
    <source>
        <dbReference type="ARBA" id="ARBA00009347"/>
    </source>
</evidence>
<dbReference type="EMBL" id="LSMT01000197">
    <property type="protein sequence ID" value="PFX23755.1"/>
    <property type="molecule type" value="Genomic_DNA"/>
</dbReference>
<evidence type="ECO:0000259" key="7">
    <source>
        <dbReference type="Pfam" id="PF00441"/>
    </source>
</evidence>
<dbReference type="InterPro" id="IPR009100">
    <property type="entry name" value="AcylCoA_DH/oxidase_NM_dom_sf"/>
</dbReference>
<dbReference type="STRING" id="50429.A0A2B4S5J7"/>
<evidence type="ECO:0000256" key="3">
    <source>
        <dbReference type="ARBA" id="ARBA00022827"/>
    </source>
</evidence>
<feature type="region of interest" description="Disordered" evidence="5">
    <location>
        <begin position="535"/>
        <end position="576"/>
    </location>
</feature>
<sequence>MSIIGNITEFDKAKESFDSYVECLENYMVANQVKKEQQVTVLLTAIGARTYGLLRNVVTPEKPNTMEYVELVAVLRNHLNPKPAVIADRYNFHNRFRKDDESVADFAAQLKKLTIHCEFGDFFDHALRDRFVAGLRKENIQRKLLGENVLNFNQAVQIAQSMEMEKRQSAELWGTGLSGLSAAVPIHQIANKSTRTDMKHTRIKQGSVIVVDHQIIWPMSANSTSINATRVEKLDICLKFAKVKALKVNRNPMQLTMLKPLKLRMIRWLKTYSGAVLPTLGEMHVNVEFKGHKAALPLVVAEIVDQPLVFGRKLLSVIRLNWVELFKVSTAIEELTTRYNSVFSNDRGSIQEFEARDKNGRNFLRSTPTKDYSTTIAYRWELQVHLLSSSLPWIKYSKGFPELFVTLMITAPTQEEHLKVLEAVLQRLSKYGVQLKAEKCSFMQNQVEFLGYLIDKEEVHPNPEKVKGIMGAPIPTCISEPRSFLGMLQYYEKFLPNLSTLLQPLNNLLREGRQQYWGSPTVEVSFPVSTTVLPTMIPTGDTSTPGECPLTEPRELPASQPTLSTTPGRADRPKRTIRPPERLNLQGTSELLVTCRIVDIFFAKGGDAPHGHYEIEFKDVHVPACNVILGEGRGFEIAQGRLGPGRIHHCMRLVGLAERSLDLMVQRSLERVAFGKRLSEKGMVQEQIALSRIEIEQARLLVLNAAHNIDRLGNKAAKNQIAMAKIVVPRMACNVIDRAIQIHGGKGVCQDTPLATFYCQARSLRIADGPDEVHLEAVAKLELKRALIAKI</sequence>
<dbReference type="GO" id="GO:0003995">
    <property type="term" value="F:acyl-CoA dehydrogenase activity"/>
    <property type="evidence" value="ECO:0007669"/>
    <property type="project" value="TreeGrafter"/>
</dbReference>
<dbReference type="Pfam" id="PF00441">
    <property type="entry name" value="Acyl-CoA_dh_1"/>
    <property type="match status" value="1"/>
</dbReference>
<comment type="similarity">
    <text evidence="1">Belongs to the acyl-CoA dehydrogenase family.</text>
</comment>
<dbReference type="Pfam" id="PF00078">
    <property type="entry name" value="RVT_1"/>
    <property type="match status" value="1"/>
</dbReference>
<keyword evidence="3" id="KW-0274">FAD</keyword>
<dbReference type="PANTHER" id="PTHR48083">
    <property type="entry name" value="MEDIUM-CHAIN SPECIFIC ACYL-COA DEHYDROGENASE, MITOCHONDRIAL-RELATED"/>
    <property type="match status" value="1"/>
</dbReference>
<gene>
    <name evidence="8" type="primary">Acad11</name>
    <name evidence="8" type="ORF">AWC38_SpisGene11686</name>
</gene>
<dbReference type="InterPro" id="IPR000477">
    <property type="entry name" value="RT_dom"/>
</dbReference>
<dbReference type="SUPFAM" id="SSF47203">
    <property type="entry name" value="Acyl-CoA dehydrogenase C-terminal domain-like"/>
    <property type="match status" value="1"/>
</dbReference>
<evidence type="ECO:0000256" key="4">
    <source>
        <dbReference type="ARBA" id="ARBA00023002"/>
    </source>
</evidence>
<proteinExistence type="inferred from homology"/>
<dbReference type="Gene3D" id="1.20.140.10">
    <property type="entry name" value="Butyryl-CoA Dehydrogenase, subunit A, domain 3"/>
    <property type="match status" value="1"/>
</dbReference>
<evidence type="ECO:0000259" key="6">
    <source>
        <dbReference type="Pfam" id="PF00078"/>
    </source>
</evidence>
<dbReference type="InterPro" id="IPR043502">
    <property type="entry name" value="DNA/RNA_pol_sf"/>
</dbReference>
<dbReference type="GO" id="GO:0005739">
    <property type="term" value="C:mitochondrion"/>
    <property type="evidence" value="ECO:0007669"/>
    <property type="project" value="TreeGrafter"/>
</dbReference>
<dbReference type="Proteomes" id="UP000225706">
    <property type="component" value="Unassembled WGS sequence"/>
</dbReference>
<feature type="domain" description="Reverse transcriptase" evidence="6">
    <location>
        <begin position="407"/>
        <end position="453"/>
    </location>
</feature>
<dbReference type="SUPFAM" id="SSF56645">
    <property type="entry name" value="Acyl-CoA dehydrogenase NM domain-like"/>
    <property type="match status" value="1"/>
</dbReference>
<name>A0A2B4S5J7_STYPI</name>
<dbReference type="PANTHER" id="PTHR48083:SF13">
    <property type="entry name" value="ACYL-COA DEHYDROGENASE FAMILY MEMBER 11"/>
    <property type="match status" value="1"/>
</dbReference>
<comment type="caution">
    <text evidence="8">The sequence shown here is derived from an EMBL/GenBank/DDBJ whole genome shotgun (WGS) entry which is preliminary data.</text>
</comment>
<evidence type="ECO:0000313" key="8">
    <source>
        <dbReference type="EMBL" id="PFX23755.1"/>
    </source>
</evidence>
<dbReference type="GO" id="GO:0033539">
    <property type="term" value="P:fatty acid beta-oxidation using acyl-CoA dehydrogenase"/>
    <property type="evidence" value="ECO:0007669"/>
    <property type="project" value="TreeGrafter"/>
</dbReference>
<organism evidence="8 9">
    <name type="scientific">Stylophora pistillata</name>
    <name type="common">Smooth cauliflower coral</name>
    <dbReference type="NCBI Taxonomy" id="50429"/>
    <lineage>
        <taxon>Eukaryota</taxon>
        <taxon>Metazoa</taxon>
        <taxon>Cnidaria</taxon>
        <taxon>Anthozoa</taxon>
        <taxon>Hexacorallia</taxon>
        <taxon>Scleractinia</taxon>
        <taxon>Astrocoeniina</taxon>
        <taxon>Pocilloporidae</taxon>
        <taxon>Stylophora</taxon>
    </lineage>
</organism>
<evidence type="ECO:0000256" key="5">
    <source>
        <dbReference type="SAM" id="MobiDB-lite"/>
    </source>
</evidence>
<dbReference type="OrthoDB" id="5965828at2759"/>
<dbReference type="Gene3D" id="3.30.70.270">
    <property type="match status" value="2"/>
</dbReference>
<dbReference type="InterPro" id="IPR043128">
    <property type="entry name" value="Rev_trsase/Diguanyl_cyclase"/>
</dbReference>
<dbReference type="AlphaFoldDB" id="A0A2B4S5J7"/>
<dbReference type="InterPro" id="IPR009075">
    <property type="entry name" value="AcylCo_DH/oxidase_C"/>
</dbReference>
<keyword evidence="4" id="KW-0560">Oxidoreductase</keyword>
<feature type="domain" description="Acyl-CoA dehydrogenase/oxidase C-terminal" evidence="7">
    <location>
        <begin position="632"/>
        <end position="780"/>
    </location>
</feature>
<dbReference type="InterPro" id="IPR050741">
    <property type="entry name" value="Acyl-CoA_dehydrogenase"/>
</dbReference>
<keyword evidence="2" id="KW-0285">Flavoprotein</keyword>
<reference evidence="9" key="1">
    <citation type="journal article" date="2017" name="bioRxiv">
        <title>Comparative analysis of the genomes of Stylophora pistillata and Acropora digitifera provides evidence for extensive differences between species of corals.</title>
        <authorList>
            <person name="Voolstra C.R."/>
            <person name="Li Y."/>
            <person name="Liew Y.J."/>
            <person name="Baumgarten S."/>
            <person name="Zoccola D."/>
            <person name="Flot J.-F."/>
            <person name="Tambutte S."/>
            <person name="Allemand D."/>
            <person name="Aranda M."/>
        </authorList>
    </citation>
    <scope>NUCLEOTIDE SEQUENCE [LARGE SCALE GENOMIC DNA]</scope>
</reference>
<keyword evidence="9" id="KW-1185">Reference proteome</keyword>
<accession>A0A2B4S5J7</accession>
<protein>
    <submittedName>
        <fullName evidence="8">Acyl-CoA dehydrogenase family member 11</fullName>
    </submittedName>
</protein>
<evidence type="ECO:0000256" key="2">
    <source>
        <dbReference type="ARBA" id="ARBA00022630"/>
    </source>
</evidence>
<dbReference type="InterPro" id="IPR036250">
    <property type="entry name" value="AcylCo_DH-like_C"/>
</dbReference>
<dbReference type="FunFam" id="1.20.140.10:FF:000018">
    <property type="entry name" value="Acyl-CoA dehydrogenase family member 10"/>
    <property type="match status" value="1"/>
</dbReference>
<evidence type="ECO:0000313" key="9">
    <source>
        <dbReference type="Proteomes" id="UP000225706"/>
    </source>
</evidence>
<dbReference type="SUPFAM" id="SSF56672">
    <property type="entry name" value="DNA/RNA polymerases"/>
    <property type="match status" value="1"/>
</dbReference>